<evidence type="ECO:0000256" key="2">
    <source>
        <dbReference type="ARBA" id="ARBA00022448"/>
    </source>
</evidence>
<dbReference type="Proteomes" id="UP000225379">
    <property type="component" value="Unassembled WGS sequence"/>
</dbReference>
<dbReference type="OrthoDB" id="9775250at2"/>
<dbReference type="InterPro" id="IPR017871">
    <property type="entry name" value="ABC_transporter-like_CS"/>
</dbReference>
<evidence type="ECO:0000313" key="8">
    <source>
        <dbReference type="Proteomes" id="UP000225379"/>
    </source>
</evidence>
<dbReference type="InterPro" id="IPR027417">
    <property type="entry name" value="P-loop_NTPase"/>
</dbReference>
<proteinExistence type="inferred from homology"/>
<dbReference type="SUPFAM" id="SSF52540">
    <property type="entry name" value="P-loop containing nucleoside triphosphate hydrolases"/>
    <property type="match status" value="1"/>
</dbReference>
<gene>
    <name evidence="7" type="ORF">CRT60_15345</name>
</gene>
<keyword evidence="8" id="KW-1185">Reference proteome</keyword>
<accession>A0A2B8BEW8</accession>
<dbReference type="GO" id="GO:0005524">
    <property type="term" value="F:ATP binding"/>
    <property type="evidence" value="ECO:0007669"/>
    <property type="project" value="UniProtKB-KW"/>
</dbReference>
<evidence type="ECO:0000256" key="4">
    <source>
        <dbReference type="ARBA" id="ARBA00022840"/>
    </source>
</evidence>
<dbReference type="PROSITE" id="PS00211">
    <property type="entry name" value="ABC_TRANSPORTER_1"/>
    <property type="match status" value="1"/>
</dbReference>
<dbReference type="GO" id="GO:0016887">
    <property type="term" value="F:ATP hydrolysis activity"/>
    <property type="evidence" value="ECO:0007669"/>
    <property type="project" value="InterPro"/>
</dbReference>
<evidence type="ECO:0000313" key="7">
    <source>
        <dbReference type="EMBL" id="PGH56320.1"/>
    </source>
</evidence>
<evidence type="ECO:0000256" key="5">
    <source>
        <dbReference type="ARBA" id="ARBA00022970"/>
    </source>
</evidence>
<reference evidence="8" key="1">
    <citation type="submission" date="2017-10" db="EMBL/GenBank/DDBJ databases">
        <authorList>
            <person name="Kravchenko I.K."/>
            <person name="Grouzdev D.S."/>
        </authorList>
    </citation>
    <scope>NUCLEOTIDE SEQUENCE [LARGE SCALE GENOMIC DNA]</scope>
    <source>
        <strain evidence="8">B2</strain>
    </source>
</reference>
<dbReference type="InterPro" id="IPR003439">
    <property type="entry name" value="ABC_transporter-like_ATP-bd"/>
</dbReference>
<dbReference type="InterPro" id="IPR052156">
    <property type="entry name" value="BCAA_Transport_ATP-bd_LivF"/>
</dbReference>
<dbReference type="Gene3D" id="3.40.50.300">
    <property type="entry name" value="P-loop containing nucleotide triphosphate hydrolases"/>
    <property type="match status" value="1"/>
</dbReference>
<dbReference type="EMBL" id="PDKW01000041">
    <property type="protein sequence ID" value="PGH56320.1"/>
    <property type="molecule type" value="Genomic_DNA"/>
</dbReference>
<dbReference type="GO" id="GO:0015807">
    <property type="term" value="P:L-amino acid transport"/>
    <property type="evidence" value="ECO:0007669"/>
    <property type="project" value="TreeGrafter"/>
</dbReference>
<dbReference type="InterPro" id="IPR003593">
    <property type="entry name" value="AAA+_ATPase"/>
</dbReference>
<sequence length="241" mass="26183">MTLSVHEVRAGYVPDADILNSLSITVQPGEIVTILGPNGSGKSTLLKTVVGQLRPRAGRVVADGRDLAGIPVHRRIRDCGVAYVPQLDNIFGPLTIRENLELGGQFVAPAARRTRLEQLLEHYPNLGRKAGARADSLSGGERQMLALARALMPGPRHLLLDEPSAGLSPLMMDELFAHIRRIRDREGVSVLMVEQNAAESLEVSDRAYVLVMGRVHREGTAREILEDETVGQLYLGAGPVH</sequence>
<keyword evidence="2" id="KW-0813">Transport</keyword>
<dbReference type="PROSITE" id="PS50893">
    <property type="entry name" value="ABC_TRANSPORTER_2"/>
    <property type="match status" value="1"/>
</dbReference>
<dbReference type="AlphaFoldDB" id="A0A2B8BEW8"/>
<organism evidence="7 8">
    <name type="scientific">Azospirillum palustre</name>
    <dbReference type="NCBI Taxonomy" id="2044885"/>
    <lineage>
        <taxon>Bacteria</taxon>
        <taxon>Pseudomonadati</taxon>
        <taxon>Pseudomonadota</taxon>
        <taxon>Alphaproteobacteria</taxon>
        <taxon>Rhodospirillales</taxon>
        <taxon>Azospirillaceae</taxon>
        <taxon>Azospirillum</taxon>
    </lineage>
</organism>
<dbReference type="RefSeq" id="WP_098737339.1">
    <property type="nucleotide sequence ID" value="NZ_PDKW01000041.1"/>
</dbReference>
<keyword evidence="5" id="KW-0029">Amino-acid transport</keyword>
<evidence type="ECO:0000256" key="3">
    <source>
        <dbReference type="ARBA" id="ARBA00022741"/>
    </source>
</evidence>
<dbReference type="PANTHER" id="PTHR43820">
    <property type="entry name" value="HIGH-AFFINITY BRANCHED-CHAIN AMINO ACID TRANSPORT ATP-BINDING PROTEIN LIVF"/>
    <property type="match status" value="1"/>
</dbReference>
<dbReference type="SMART" id="SM00382">
    <property type="entry name" value="AAA"/>
    <property type="match status" value="1"/>
</dbReference>
<dbReference type="Pfam" id="PF00005">
    <property type="entry name" value="ABC_tran"/>
    <property type="match status" value="1"/>
</dbReference>
<keyword evidence="3" id="KW-0547">Nucleotide-binding</keyword>
<evidence type="ECO:0000256" key="1">
    <source>
        <dbReference type="ARBA" id="ARBA00005417"/>
    </source>
</evidence>
<name>A0A2B8BEW8_9PROT</name>
<evidence type="ECO:0000259" key="6">
    <source>
        <dbReference type="PROSITE" id="PS50893"/>
    </source>
</evidence>
<dbReference type="CDD" id="cd03224">
    <property type="entry name" value="ABC_TM1139_LivF_branched"/>
    <property type="match status" value="1"/>
</dbReference>
<dbReference type="PANTHER" id="PTHR43820:SF4">
    <property type="entry name" value="HIGH-AFFINITY BRANCHED-CHAIN AMINO ACID TRANSPORT ATP-BINDING PROTEIN LIVF"/>
    <property type="match status" value="1"/>
</dbReference>
<comment type="similarity">
    <text evidence="1">Belongs to the ABC transporter superfamily.</text>
</comment>
<dbReference type="GO" id="GO:0015658">
    <property type="term" value="F:branched-chain amino acid transmembrane transporter activity"/>
    <property type="evidence" value="ECO:0007669"/>
    <property type="project" value="TreeGrafter"/>
</dbReference>
<feature type="domain" description="ABC transporter" evidence="6">
    <location>
        <begin position="3"/>
        <end position="237"/>
    </location>
</feature>
<keyword evidence="4 7" id="KW-0067">ATP-binding</keyword>
<protein>
    <submittedName>
        <fullName evidence="7">ABC transporter ATP-binding protein</fullName>
    </submittedName>
</protein>
<comment type="caution">
    <text evidence="7">The sequence shown here is derived from an EMBL/GenBank/DDBJ whole genome shotgun (WGS) entry which is preliminary data.</text>
</comment>